<protein>
    <recommendedName>
        <fullName evidence="6">UDP-glycosyltransferases domain-containing protein</fullName>
    </recommendedName>
</protein>
<keyword evidence="2" id="KW-0328">Glycosyltransferase</keyword>
<evidence type="ECO:0000313" key="4">
    <source>
        <dbReference type="EMBL" id="PPR99268.1"/>
    </source>
</evidence>
<dbReference type="GO" id="GO:0035251">
    <property type="term" value="F:UDP-glucosyltransferase activity"/>
    <property type="evidence" value="ECO:0007669"/>
    <property type="project" value="InterPro"/>
</dbReference>
<name>A0A2P5X7G1_GOSBA</name>
<accession>A0A2P5X7G1</accession>
<dbReference type="Gene3D" id="3.40.50.2000">
    <property type="entry name" value="Glycogen Phosphorylase B"/>
    <property type="match status" value="4"/>
</dbReference>
<reference evidence="4 5" key="1">
    <citation type="submission" date="2015-01" db="EMBL/GenBank/DDBJ databases">
        <title>Genome of allotetraploid Gossypium barbadense reveals genomic plasticity and fiber elongation in cotton evolution.</title>
        <authorList>
            <person name="Chen X."/>
            <person name="Liu X."/>
            <person name="Zhao B."/>
            <person name="Zheng H."/>
            <person name="Hu Y."/>
            <person name="Lu G."/>
            <person name="Yang C."/>
            <person name="Chen J."/>
            <person name="Shan C."/>
            <person name="Zhang L."/>
            <person name="Zhou Y."/>
            <person name="Wang L."/>
            <person name="Guo W."/>
            <person name="Bai Y."/>
            <person name="Ruan J."/>
            <person name="Shangguan X."/>
            <person name="Mao Y."/>
            <person name="Jiang J."/>
            <person name="Zhu Y."/>
            <person name="Lei J."/>
            <person name="Kang H."/>
            <person name="Chen S."/>
            <person name="He X."/>
            <person name="Wang R."/>
            <person name="Wang Y."/>
            <person name="Chen J."/>
            <person name="Wang L."/>
            <person name="Yu S."/>
            <person name="Wang B."/>
            <person name="Wei J."/>
            <person name="Song S."/>
            <person name="Lu X."/>
            <person name="Gao Z."/>
            <person name="Gu W."/>
            <person name="Deng X."/>
            <person name="Ma D."/>
            <person name="Wang S."/>
            <person name="Liang W."/>
            <person name="Fang L."/>
            <person name="Cai C."/>
            <person name="Zhu X."/>
            <person name="Zhou B."/>
            <person name="Zhang Y."/>
            <person name="Chen Z."/>
            <person name="Xu S."/>
            <person name="Zhu R."/>
            <person name="Wang S."/>
            <person name="Zhang T."/>
            <person name="Zhao G."/>
        </authorList>
    </citation>
    <scope>NUCLEOTIDE SEQUENCE [LARGE SCALE GENOMIC DNA]</scope>
    <source>
        <strain evidence="5">cv. Xinhai21</strain>
        <tissue evidence="4">Leaf</tissue>
    </source>
</reference>
<evidence type="ECO:0000256" key="1">
    <source>
        <dbReference type="ARBA" id="ARBA00009995"/>
    </source>
</evidence>
<proteinExistence type="inferred from homology"/>
<dbReference type="OrthoDB" id="5835829at2759"/>
<dbReference type="Proteomes" id="UP000239757">
    <property type="component" value="Unassembled WGS sequence"/>
</dbReference>
<evidence type="ECO:0000256" key="3">
    <source>
        <dbReference type="ARBA" id="ARBA00022679"/>
    </source>
</evidence>
<dbReference type="EMBL" id="KZ665519">
    <property type="protein sequence ID" value="PPR99268.1"/>
    <property type="molecule type" value="Genomic_DNA"/>
</dbReference>
<evidence type="ECO:0000313" key="5">
    <source>
        <dbReference type="Proteomes" id="UP000239757"/>
    </source>
</evidence>
<dbReference type="SUPFAM" id="SSF53756">
    <property type="entry name" value="UDP-Glycosyltransferase/glycogen phosphorylase"/>
    <property type="match status" value="2"/>
</dbReference>
<evidence type="ECO:0000256" key="2">
    <source>
        <dbReference type="ARBA" id="ARBA00022676"/>
    </source>
</evidence>
<comment type="similarity">
    <text evidence="1">Belongs to the UDP-glycosyltransferase family.</text>
</comment>
<gene>
    <name evidence="4" type="ORF">GOBAR_AA21407</name>
</gene>
<dbReference type="FunFam" id="3.40.50.2000:FF:000056">
    <property type="entry name" value="Glycosyltransferase"/>
    <property type="match status" value="1"/>
</dbReference>
<evidence type="ECO:0008006" key="6">
    <source>
        <dbReference type="Google" id="ProtNLM"/>
    </source>
</evidence>
<sequence length="856" mass="94804">MKKAELVFIPFPAKGHLVSAVEVAKILVDLNSNLYISFLIIKQPVGAERTAYADSLTAATTTTRIKFIHLPQPDSDIDAANFIRSVVQTQEPLVREAVTKIVEHSNSVPGSPRLAGFVLDLFCTSFRDLANDFGVPSYLFCTSGAGFLGFLFFIQALHDEQNFEFVELTDSETEFTIPSYVNPVSAKLFPSGTFKPEGFGLFLSMAKQVREMKGIMVNTFLELESHAVDSLSNGKLPPVYPVGPILNTEGSSGVHQNYDSIMQWLDQQPRSSVVFLCFGSMGSFSANQVKEIACALEQSGHRFLWSLRRAPEQVNGKMGHPTDYENVAEVLPEGFLDRTAEIGKIIGWAPQSAILGHPATGGFVSHCGWNSTLESIWFGVPMATWPLYAEQQLNALQLVKELGLAVEIKMDYRIDGGGEVELVKAETIERGIRRLMEHDSDVRKRMKEMSDRNTDAANFIRSVVQTQEPLVREAVTKIVEHSNSVPGSPRLAGFVLDLFCTSFRDLANDFGVPSYLFCTSGAGFLGFLFFIQALHDEQNFEFVELTDSETEFTIPSYVNPVSAKLFPSGTFKPEGFGLFLSMAKQVREMKGIMVNTFLELESHAVDSLSNGKLPPVYPVGPILNTEGSSGVHQNYDSIMQWLDQQPRSSVVFLCFGSMGSFSANQVKEIACALEQSGHRFLWSLRRAPEQVNGKMGHPTDYENVAEVLPEGFLDRTAEIGKIIGWAPQSAILGHPATGGFVSHCGWNSTLESIWFGVPMATWPLYAEQQLNALQLVKELGLAVEIKMDYRIDGGGEVELVKAETIERGIRRLMEHDSDVRKRMKEMSDRSRKALKDGGSSHSTLCRFIDDVMDNMP</sequence>
<dbReference type="PANTHER" id="PTHR48048">
    <property type="entry name" value="GLYCOSYLTRANSFERASE"/>
    <property type="match status" value="1"/>
</dbReference>
<dbReference type="InterPro" id="IPR035595">
    <property type="entry name" value="UDP_glycos_trans_CS"/>
</dbReference>
<dbReference type="CDD" id="cd03784">
    <property type="entry name" value="GT1_Gtf-like"/>
    <property type="match status" value="2"/>
</dbReference>
<dbReference type="PANTHER" id="PTHR48048:SF45">
    <property type="entry name" value="GLYCOSYLTRANSFERASE"/>
    <property type="match status" value="1"/>
</dbReference>
<dbReference type="FunFam" id="3.40.50.2000:FF:000080">
    <property type="entry name" value="Glycosyltransferase"/>
    <property type="match status" value="1"/>
</dbReference>
<dbReference type="InterPro" id="IPR050481">
    <property type="entry name" value="UDP-glycosyltransf_plant"/>
</dbReference>
<organism evidence="4 5">
    <name type="scientific">Gossypium barbadense</name>
    <name type="common">Sea Island cotton</name>
    <name type="synonym">Hibiscus barbadensis</name>
    <dbReference type="NCBI Taxonomy" id="3634"/>
    <lineage>
        <taxon>Eukaryota</taxon>
        <taxon>Viridiplantae</taxon>
        <taxon>Streptophyta</taxon>
        <taxon>Embryophyta</taxon>
        <taxon>Tracheophyta</taxon>
        <taxon>Spermatophyta</taxon>
        <taxon>Magnoliopsida</taxon>
        <taxon>eudicotyledons</taxon>
        <taxon>Gunneridae</taxon>
        <taxon>Pentapetalae</taxon>
        <taxon>rosids</taxon>
        <taxon>malvids</taxon>
        <taxon>Malvales</taxon>
        <taxon>Malvaceae</taxon>
        <taxon>Malvoideae</taxon>
        <taxon>Gossypium</taxon>
    </lineage>
</organism>
<keyword evidence="3" id="KW-0808">Transferase</keyword>
<dbReference type="PROSITE" id="PS00375">
    <property type="entry name" value="UDPGT"/>
    <property type="match status" value="2"/>
</dbReference>
<dbReference type="FunFam" id="3.40.50.2000:FF:000060">
    <property type="entry name" value="Glycosyltransferase"/>
    <property type="match status" value="1"/>
</dbReference>
<dbReference type="AlphaFoldDB" id="A0A2P5X7G1"/>
<dbReference type="InterPro" id="IPR002213">
    <property type="entry name" value="UDP_glucos_trans"/>
</dbReference>
<dbReference type="Pfam" id="PF00201">
    <property type="entry name" value="UDPGT"/>
    <property type="match status" value="2"/>
</dbReference>